<accession>M0KMB8</accession>
<reference evidence="1 2" key="1">
    <citation type="journal article" date="2014" name="PLoS Genet.">
        <title>Phylogenetically driven sequencing of extremely halophilic archaea reveals strategies for static and dynamic osmo-response.</title>
        <authorList>
            <person name="Becker E.A."/>
            <person name="Seitzer P.M."/>
            <person name="Tritt A."/>
            <person name="Larsen D."/>
            <person name="Krusor M."/>
            <person name="Yao A.I."/>
            <person name="Wu D."/>
            <person name="Madern D."/>
            <person name="Eisen J.A."/>
            <person name="Darling A.E."/>
            <person name="Facciotti M.T."/>
        </authorList>
    </citation>
    <scope>NUCLEOTIDE SEQUENCE [LARGE SCALE GENOMIC DNA]</scope>
    <source>
        <strain evidence="1 2">ATCC 33799</strain>
    </source>
</reference>
<sequence>MTRYFVDVDDELTEKLKQVNEQDIIEVLTKLAEKETSSDELAAYDSVTAIREDDSLTSAERKRLELKAKRRTGFDKR</sequence>
<organism evidence="1 2">
    <name type="scientific">Haloarcula marismortui ATCC 33799</name>
    <dbReference type="NCBI Taxonomy" id="662475"/>
    <lineage>
        <taxon>Archaea</taxon>
        <taxon>Methanobacteriati</taxon>
        <taxon>Methanobacteriota</taxon>
        <taxon>Stenosarchaea group</taxon>
        <taxon>Halobacteria</taxon>
        <taxon>Halobacteriales</taxon>
        <taxon>Haloarculaceae</taxon>
        <taxon>Haloarcula</taxon>
    </lineage>
</organism>
<proteinExistence type="predicted"/>
<dbReference type="AlphaFoldDB" id="M0KMB8"/>
<evidence type="ECO:0000313" key="1">
    <source>
        <dbReference type="EMBL" id="EMA22058.1"/>
    </source>
</evidence>
<evidence type="ECO:0000313" key="2">
    <source>
        <dbReference type="Proteomes" id="UP000011687"/>
    </source>
</evidence>
<name>M0KMB8_9EURY</name>
<keyword evidence="2" id="KW-1185">Reference proteome</keyword>
<dbReference type="Proteomes" id="UP000011687">
    <property type="component" value="Unassembled WGS sequence"/>
</dbReference>
<protein>
    <submittedName>
        <fullName evidence="1">Uncharacterized protein</fullName>
    </submittedName>
</protein>
<dbReference type="EMBL" id="AOLS01000032">
    <property type="protein sequence ID" value="EMA22058.1"/>
    <property type="molecule type" value="Genomic_DNA"/>
</dbReference>
<gene>
    <name evidence="1" type="ORF">C435_05508</name>
</gene>
<comment type="caution">
    <text evidence="1">The sequence shown here is derived from an EMBL/GenBank/DDBJ whole genome shotgun (WGS) entry which is preliminary data.</text>
</comment>
<dbReference type="RefSeq" id="WP_007188397.1">
    <property type="nucleotide sequence ID" value="NZ_AOLS01000032.1"/>
</dbReference>